<proteinExistence type="predicted"/>
<dbReference type="PANTHER" id="PTHR22990:SF15">
    <property type="entry name" value="F-BOX ONLY PROTEIN 10"/>
    <property type="match status" value="1"/>
</dbReference>
<evidence type="ECO:0000259" key="2">
    <source>
        <dbReference type="Pfam" id="PF13229"/>
    </source>
</evidence>
<dbReference type="EMBL" id="JAOTIF010000015">
    <property type="protein sequence ID" value="MCU7550828.1"/>
    <property type="molecule type" value="Genomic_DNA"/>
</dbReference>
<dbReference type="Gene3D" id="2.160.20.10">
    <property type="entry name" value="Single-stranded right-handed beta-helix, Pectin lyase-like"/>
    <property type="match status" value="1"/>
</dbReference>
<dbReference type="Pfam" id="PF13229">
    <property type="entry name" value="Beta_helix"/>
    <property type="match status" value="2"/>
</dbReference>
<evidence type="ECO:0000313" key="4">
    <source>
        <dbReference type="Proteomes" id="UP001155483"/>
    </source>
</evidence>
<feature type="domain" description="Right handed beta helix" evidence="2">
    <location>
        <begin position="75"/>
        <end position="192"/>
    </location>
</feature>
<dbReference type="InterPro" id="IPR011050">
    <property type="entry name" value="Pectin_lyase_fold/virulence"/>
</dbReference>
<evidence type="ECO:0000313" key="3">
    <source>
        <dbReference type="EMBL" id="MCU7550828.1"/>
    </source>
</evidence>
<dbReference type="SUPFAM" id="SSF51126">
    <property type="entry name" value="Pectin lyase-like"/>
    <property type="match status" value="1"/>
</dbReference>
<name>A0A9X2XPA7_9BACT</name>
<protein>
    <submittedName>
        <fullName evidence="3">Right-handed parallel beta-helix repeat-containing protein</fullName>
    </submittedName>
</protein>
<dbReference type="InterPro" id="IPR012334">
    <property type="entry name" value="Pectin_lyas_fold"/>
</dbReference>
<dbReference type="InterPro" id="IPR022442">
    <property type="entry name" value="SO_2930-like_dom"/>
</dbReference>
<evidence type="ECO:0000256" key="1">
    <source>
        <dbReference type="ARBA" id="ARBA00022737"/>
    </source>
</evidence>
<reference evidence="3" key="1">
    <citation type="submission" date="2022-09" db="EMBL/GenBank/DDBJ databases">
        <authorList>
            <person name="Yuan C."/>
            <person name="Ke Z."/>
        </authorList>
    </citation>
    <scope>NUCLEOTIDE SEQUENCE</scope>
    <source>
        <strain evidence="3">LB-8</strain>
    </source>
</reference>
<dbReference type="PANTHER" id="PTHR22990">
    <property type="entry name" value="F-BOX ONLY PROTEIN"/>
    <property type="match status" value="1"/>
</dbReference>
<keyword evidence="4" id="KW-1185">Reference proteome</keyword>
<comment type="caution">
    <text evidence="3">The sequence shown here is derived from an EMBL/GenBank/DDBJ whole genome shotgun (WGS) entry which is preliminary data.</text>
</comment>
<feature type="domain" description="Right handed beta helix" evidence="2">
    <location>
        <begin position="198"/>
        <end position="334"/>
    </location>
</feature>
<dbReference type="InterPro" id="IPR051550">
    <property type="entry name" value="SCF-Subunits/Alg-Epimerases"/>
</dbReference>
<keyword evidence="1" id="KW-0677">Repeat</keyword>
<reference evidence="3" key="2">
    <citation type="submission" date="2023-04" db="EMBL/GenBank/DDBJ databases">
        <title>Paracnuella aquatica gen. nov., sp. nov., a member of the family Chitinophagaceae isolated from a hot spring.</title>
        <authorList>
            <person name="Wang C."/>
        </authorList>
    </citation>
    <scope>NUCLEOTIDE SEQUENCE</scope>
    <source>
        <strain evidence="3">LB-8</strain>
    </source>
</reference>
<dbReference type="AlphaFoldDB" id="A0A9X2XPA7"/>
<dbReference type="InterPro" id="IPR006626">
    <property type="entry name" value="PbH1"/>
</dbReference>
<gene>
    <name evidence="3" type="ORF">OCK74_17040</name>
</gene>
<dbReference type="NCBIfam" id="TIGR03805">
    <property type="entry name" value="beta_helix_1"/>
    <property type="match status" value="1"/>
</dbReference>
<sequence>MVTEETSLSKFGPPDIVVHEGSSIQAAINNAQNGAVIFIEPGTYKEAIVISKPGIKLVGRSESEVIIEDPGGENNGIRVTDEGDDFTLSNVTIRGFERNGVILIRVTNYLISHVTTIHNGEYGIFPIRSQNGVIEHCVAIGHSDTGIYIGQSDGAEVRFNKVYENVNGIEVENCSDIIVTKNQCYNNTAGILAVLLPGLTVKELKNIQIVHNHVYDNNLPNFADEEGGFEALVPSGSGILFVGGDNSTIEDNNVKGNNFVGIAVVSTLVLGQLGNIPPEAFADIEPLANQVKVTSNVVMKNGEAPPTGLPLPGEDLLWDGLGVDNCWLKNNYNTGFPQTLPTCN</sequence>
<organism evidence="3 4">
    <name type="scientific">Paraflavisolibacter caeni</name>
    <dbReference type="NCBI Taxonomy" id="2982496"/>
    <lineage>
        <taxon>Bacteria</taxon>
        <taxon>Pseudomonadati</taxon>
        <taxon>Bacteroidota</taxon>
        <taxon>Chitinophagia</taxon>
        <taxon>Chitinophagales</taxon>
        <taxon>Chitinophagaceae</taxon>
        <taxon>Paraflavisolibacter</taxon>
    </lineage>
</organism>
<accession>A0A9X2XPA7</accession>
<dbReference type="RefSeq" id="WP_279298265.1">
    <property type="nucleotide sequence ID" value="NZ_JAOTIF010000015.1"/>
</dbReference>
<dbReference type="InterPro" id="IPR039448">
    <property type="entry name" value="Beta_helix"/>
</dbReference>
<dbReference type="Proteomes" id="UP001155483">
    <property type="component" value="Unassembled WGS sequence"/>
</dbReference>
<dbReference type="SMART" id="SM00710">
    <property type="entry name" value="PbH1"/>
    <property type="match status" value="8"/>
</dbReference>